<gene>
    <name evidence="1" type="ORF">PBRASI_LOCUS11372</name>
</gene>
<accession>A0A9N9HFX2</accession>
<protein>
    <submittedName>
        <fullName evidence="1">9114_t:CDS:1</fullName>
    </submittedName>
</protein>
<dbReference type="EMBL" id="CAJVPI010005181">
    <property type="protein sequence ID" value="CAG8672376.1"/>
    <property type="molecule type" value="Genomic_DNA"/>
</dbReference>
<organism evidence="1 2">
    <name type="scientific">Paraglomus brasilianum</name>
    <dbReference type="NCBI Taxonomy" id="144538"/>
    <lineage>
        <taxon>Eukaryota</taxon>
        <taxon>Fungi</taxon>
        <taxon>Fungi incertae sedis</taxon>
        <taxon>Mucoromycota</taxon>
        <taxon>Glomeromycotina</taxon>
        <taxon>Glomeromycetes</taxon>
        <taxon>Paraglomerales</taxon>
        <taxon>Paraglomeraceae</taxon>
        <taxon>Paraglomus</taxon>
    </lineage>
</organism>
<proteinExistence type="predicted"/>
<comment type="caution">
    <text evidence="1">The sequence shown here is derived from an EMBL/GenBank/DDBJ whole genome shotgun (WGS) entry which is preliminary data.</text>
</comment>
<dbReference type="AlphaFoldDB" id="A0A9N9HFX2"/>
<reference evidence="1" key="1">
    <citation type="submission" date="2021-06" db="EMBL/GenBank/DDBJ databases">
        <authorList>
            <person name="Kallberg Y."/>
            <person name="Tangrot J."/>
            <person name="Rosling A."/>
        </authorList>
    </citation>
    <scope>NUCLEOTIDE SEQUENCE</scope>
    <source>
        <strain evidence="1">BR232B</strain>
    </source>
</reference>
<dbReference type="Proteomes" id="UP000789739">
    <property type="component" value="Unassembled WGS sequence"/>
</dbReference>
<evidence type="ECO:0000313" key="1">
    <source>
        <dbReference type="EMBL" id="CAG8672376.1"/>
    </source>
</evidence>
<feature type="non-terminal residue" evidence="1">
    <location>
        <position position="145"/>
    </location>
</feature>
<dbReference type="OrthoDB" id="2467280at2759"/>
<name>A0A9N9HFX2_9GLOM</name>
<feature type="non-terminal residue" evidence="1">
    <location>
        <position position="1"/>
    </location>
</feature>
<evidence type="ECO:0000313" key="2">
    <source>
        <dbReference type="Proteomes" id="UP000789739"/>
    </source>
</evidence>
<sequence>SHFKDLSPSRSASVMGSTIKKHPNYLTLENCEFLDELTSEEIRTIKKKYAHLNKNSPNRNNDWKRETQDVHPWVQEVYKSLAEIWNLAIIQDKHNGGPSGSIYADHYLTYPLYKDLYTKTEIDWIRCYAFEDKLRLSESALNEAM</sequence>
<keyword evidence="2" id="KW-1185">Reference proteome</keyword>